<comment type="caution">
    <text evidence="1">The sequence shown here is derived from an EMBL/GenBank/DDBJ whole genome shotgun (WGS) entry which is preliminary data.</text>
</comment>
<dbReference type="Proteomes" id="UP000821845">
    <property type="component" value="Chromosome 6"/>
</dbReference>
<sequence>MTLADAAKRADAIGRAQACLRPQSSLKLRRTINLLGQKPADLFIAEDYQGSCSSFLAAARSSVELEPDFRQAAAVPASVLRAEHIQVPATSRSTAANQPMAG</sequence>
<proteinExistence type="predicted"/>
<gene>
    <name evidence="1" type="ORF">HPB50_010608</name>
</gene>
<name>A0ACB7RZX9_HYAAI</name>
<dbReference type="EMBL" id="CM023486">
    <property type="protein sequence ID" value="KAH6928028.1"/>
    <property type="molecule type" value="Genomic_DNA"/>
</dbReference>
<evidence type="ECO:0000313" key="2">
    <source>
        <dbReference type="Proteomes" id="UP000821845"/>
    </source>
</evidence>
<reference evidence="1" key="1">
    <citation type="submission" date="2020-05" db="EMBL/GenBank/DDBJ databases">
        <title>Large-scale comparative analyses of tick genomes elucidate their genetic diversity and vector capacities.</title>
        <authorList>
            <person name="Jia N."/>
            <person name="Wang J."/>
            <person name="Shi W."/>
            <person name="Du L."/>
            <person name="Sun Y."/>
            <person name="Zhan W."/>
            <person name="Jiang J."/>
            <person name="Wang Q."/>
            <person name="Zhang B."/>
            <person name="Ji P."/>
            <person name="Sakyi L.B."/>
            <person name="Cui X."/>
            <person name="Yuan T."/>
            <person name="Jiang B."/>
            <person name="Yang W."/>
            <person name="Lam T.T.-Y."/>
            <person name="Chang Q."/>
            <person name="Ding S."/>
            <person name="Wang X."/>
            <person name="Zhu J."/>
            <person name="Ruan X."/>
            <person name="Zhao L."/>
            <person name="Wei J."/>
            <person name="Que T."/>
            <person name="Du C."/>
            <person name="Cheng J."/>
            <person name="Dai P."/>
            <person name="Han X."/>
            <person name="Huang E."/>
            <person name="Gao Y."/>
            <person name="Liu J."/>
            <person name="Shao H."/>
            <person name="Ye R."/>
            <person name="Li L."/>
            <person name="Wei W."/>
            <person name="Wang X."/>
            <person name="Wang C."/>
            <person name="Yang T."/>
            <person name="Huo Q."/>
            <person name="Li W."/>
            <person name="Guo W."/>
            <person name="Chen H."/>
            <person name="Zhou L."/>
            <person name="Ni X."/>
            <person name="Tian J."/>
            <person name="Zhou Y."/>
            <person name="Sheng Y."/>
            <person name="Liu T."/>
            <person name="Pan Y."/>
            <person name="Xia L."/>
            <person name="Li J."/>
            <person name="Zhao F."/>
            <person name="Cao W."/>
        </authorList>
    </citation>
    <scope>NUCLEOTIDE SEQUENCE</scope>
    <source>
        <strain evidence="1">Hyas-2018</strain>
    </source>
</reference>
<organism evidence="1 2">
    <name type="scientific">Hyalomma asiaticum</name>
    <name type="common">Tick</name>
    <dbReference type="NCBI Taxonomy" id="266040"/>
    <lineage>
        <taxon>Eukaryota</taxon>
        <taxon>Metazoa</taxon>
        <taxon>Ecdysozoa</taxon>
        <taxon>Arthropoda</taxon>
        <taxon>Chelicerata</taxon>
        <taxon>Arachnida</taxon>
        <taxon>Acari</taxon>
        <taxon>Parasitiformes</taxon>
        <taxon>Ixodida</taxon>
        <taxon>Ixodoidea</taxon>
        <taxon>Ixodidae</taxon>
        <taxon>Hyalomminae</taxon>
        <taxon>Hyalomma</taxon>
    </lineage>
</organism>
<accession>A0ACB7RZX9</accession>
<evidence type="ECO:0000313" key="1">
    <source>
        <dbReference type="EMBL" id="KAH6928028.1"/>
    </source>
</evidence>
<protein>
    <submittedName>
        <fullName evidence="1">Uncharacterized protein</fullName>
    </submittedName>
</protein>
<keyword evidence="2" id="KW-1185">Reference proteome</keyword>